<dbReference type="GO" id="GO:0043138">
    <property type="term" value="F:3'-5' DNA helicase activity"/>
    <property type="evidence" value="ECO:0007669"/>
    <property type="project" value="TreeGrafter"/>
</dbReference>
<gene>
    <name evidence="9" type="ORF">UFOPK3495_00879</name>
</gene>
<accession>A0A6J7FUD9</accession>
<dbReference type="Gene3D" id="3.40.50.300">
    <property type="entry name" value="P-loop containing nucleotide triphosphate hydrolases"/>
    <property type="match status" value="1"/>
</dbReference>
<dbReference type="GO" id="GO:0003677">
    <property type="term" value="F:DNA binding"/>
    <property type="evidence" value="ECO:0007669"/>
    <property type="project" value="UniProtKB-KW"/>
</dbReference>
<dbReference type="InterPro" id="IPR027417">
    <property type="entry name" value="P-loop_NTPase"/>
</dbReference>
<evidence type="ECO:0000256" key="2">
    <source>
        <dbReference type="ARBA" id="ARBA00022705"/>
    </source>
</evidence>
<keyword evidence="5" id="KW-0862">Zinc</keyword>
<dbReference type="AlphaFoldDB" id="A0A6J7FUD9"/>
<dbReference type="GO" id="GO:0006269">
    <property type="term" value="P:DNA replication, synthesis of primer"/>
    <property type="evidence" value="ECO:0007669"/>
    <property type="project" value="UniProtKB-KW"/>
</dbReference>
<dbReference type="GO" id="GO:0006302">
    <property type="term" value="P:double-strand break repair"/>
    <property type="evidence" value="ECO:0007669"/>
    <property type="project" value="InterPro"/>
</dbReference>
<dbReference type="GO" id="GO:0006310">
    <property type="term" value="P:DNA recombination"/>
    <property type="evidence" value="ECO:0007669"/>
    <property type="project" value="InterPro"/>
</dbReference>
<dbReference type="Pfam" id="PF17764">
    <property type="entry name" value="PriA_3primeBD"/>
    <property type="match status" value="1"/>
</dbReference>
<feature type="domain" description="Primosomal protein N' 3' DNA-binding" evidence="8">
    <location>
        <begin position="30"/>
        <end position="127"/>
    </location>
</feature>
<keyword evidence="6" id="KW-0067">ATP-binding</keyword>
<evidence type="ECO:0000256" key="1">
    <source>
        <dbReference type="ARBA" id="ARBA00022515"/>
    </source>
</evidence>
<proteinExistence type="inferred from homology"/>
<sequence length="656" mass="71015">MSDQLEFLPKRAKPARKEAALAEVDPVAQVRIDAPLPHLDRIFDYAIPEKLNDQVVAGVRVRVRFAGRLLGGVVVGRIATSEAKTLRPIERVLSAEPVLNDETTALITAVAQRFAGTFSDVFRSAVPPRHARGEAAPSSRAPMNAELTDEDWAAWDRYTHGRALLERASQGRLTDVRGVWGSAPAQPWTADVVALVHAVLSQDTGSVLVVVPDAWDVRQLAKVTEDLTSTRALLSAELGPERRYREFCSVLRGETRLVIGTRNAVFAPVKDLQLIIVWDDADDACWEPQAPYWNVRDVAALRSHNESCALLIGGPSRSVETQSWIDSGWATALEPDRAWLRAHAPVIRALETEDLARDPAAASARIPHTAWAVAKEGLRTGPVLIQVPRKGYLPLLSCQQCRESAMCSCGGPLALKSRQGVPQCMWCGALVGNWTCTNCHSNEFRASATGVERTAEEFGRAFPGTPIIWSSGESIHREVDSTPALVVATPGAEPIAVDGYAAIVLLDARTQLMRTGLRAGEEAVRRWFAAALLARPKAHIVITADHALTAVQALVRWDAGWFATRELADRKATGLPPDSRAAVIKGEINDLVAVIAEVETALNVRILGPTDGQAIILVDRKDGAALAAQLHAITASRSAKAALGAVHVYLDPRDIR</sequence>
<dbReference type="GO" id="GO:0006270">
    <property type="term" value="P:DNA replication initiation"/>
    <property type="evidence" value="ECO:0007669"/>
    <property type="project" value="TreeGrafter"/>
</dbReference>
<dbReference type="GO" id="GO:1990077">
    <property type="term" value="C:primosome complex"/>
    <property type="evidence" value="ECO:0007669"/>
    <property type="project" value="UniProtKB-KW"/>
</dbReference>
<dbReference type="HAMAP" id="MF_00983">
    <property type="entry name" value="PriA"/>
    <property type="match status" value="1"/>
</dbReference>
<keyword evidence="4" id="KW-0547">Nucleotide-binding</keyword>
<dbReference type="PANTHER" id="PTHR30580:SF0">
    <property type="entry name" value="PRIMOSOMAL PROTEIN N"/>
    <property type="match status" value="1"/>
</dbReference>
<reference evidence="9" key="1">
    <citation type="submission" date="2020-05" db="EMBL/GenBank/DDBJ databases">
        <authorList>
            <person name="Chiriac C."/>
            <person name="Salcher M."/>
            <person name="Ghai R."/>
            <person name="Kavagutti S V."/>
        </authorList>
    </citation>
    <scope>NUCLEOTIDE SEQUENCE</scope>
</reference>
<evidence type="ECO:0000256" key="3">
    <source>
        <dbReference type="ARBA" id="ARBA00022723"/>
    </source>
</evidence>
<dbReference type="PANTHER" id="PTHR30580">
    <property type="entry name" value="PRIMOSOMAL PROTEIN N"/>
    <property type="match status" value="1"/>
</dbReference>
<evidence type="ECO:0000256" key="7">
    <source>
        <dbReference type="ARBA" id="ARBA00023125"/>
    </source>
</evidence>
<keyword evidence="1" id="KW-0639">Primosome</keyword>
<keyword evidence="7" id="KW-0238">DNA-binding</keyword>
<organism evidence="9">
    <name type="scientific">freshwater metagenome</name>
    <dbReference type="NCBI Taxonomy" id="449393"/>
    <lineage>
        <taxon>unclassified sequences</taxon>
        <taxon>metagenomes</taxon>
        <taxon>ecological metagenomes</taxon>
    </lineage>
</organism>
<evidence type="ECO:0000259" key="8">
    <source>
        <dbReference type="Pfam" id="PF17764"/>
    </source>
</evidence>
<evidence type="ECO:0000256" key="4">
    <source>
        <dbReference type="ARBA" id="ARBA00022741"/>
    </source>
</evidence>
<name>A0A6J7FUD9_9ZZZZ</name>
<dbReference type="GO" id="GO:0005524">
    <property type="term" value="F:ATP binding"/>
    <property type="evidence" value="ECO:0007669"/>
    <property type="project" value="UniProtKB-KW"/>
</dbReference>
<dbReference type="InterPro" id="IPR005259">
    <property type="entry name" value="PriA"/>
</dbReference>
<evidence type="ECO:0000256" key="5">
    <source>
        <dbReference type="ARBA" id="ARBA00022833"/>
    </source>
</evidence>
<dbReference type="GO" id="GO:0046872">
    <property type="term" value="F:metal ion binding"/>
    <property type="evidence" value="ECO:0007669"/>
    <property type="project" value="UniProtKB-KW"/>
</dbReference>
<evidence type="ECO:0000313" key="9">
    <source>
        <dbReference type="EMBL" id="CAB4899472.1"/>
    </source>
</evidence>
<dbReference type="Gene3D" id="3.40.1440.60">
    <property type="entry name" value="PriA, 3(prime) DNA-binding domain"/>
    <property type="match status" value="1"/>
</dbReference>
<dbReference type="EMBL" id="CAFBMC010000040">
    <property type="protein sequence ID" value="CAB4899472.1"/>
    <property type="molecule type" value="Genomic_DNA"/>
</dbReference>
<protein>
    <submittedName>
        <fullName evidence="9">Unannotated protein</fullName>
    </submittedName>
</protein>
<dbReference type="InterPro" id="IPR042115">
    <property type="entry name" value="PriA_3primeBD_sf"/>
</dbReference>
<keyword evidence="2" id="KW-0235">DNA replication</keyword>
<keyword evidence="3" id="KW-0479">Metal-binding</keyword>
<evidence type="ECO:0000256" key="6">
    <source>
        <dbReference type="ARBA" id="ARBA00022840"/>
    </source>
</evidence>
<dbReference type="InterPro" id="IPR041222">
    <property type="entry name" value="PriA_3primeBD"/>
</dbReference>